<name>A0A0D2JDM4_9BACT</name>
<dbReference type="Proteomes" id="UP000032233">
    <property type="component" value="Unassembled WGS sequence"/>
</dbReference>
<dbReference type="EMBL" id="AZAC01000014">
    <property type="protein sequence ID" value="KIX13796.1"/>
    <property type="molecule type" value="Genomic_DNA"/>
</dbReference>
<dbReference type="RefSeq" id="WP_044348975.1">
    <property type="nucleotide sequence ID" value="NZ_AZAC01000014.1"/>
</dbReference>
<proteinExistence type="predicted"/>
<evidence type="ECO:0000313" key="2">
    <source>
        <dbReference type="Proteomes" id="UP000032233"/>
    </source>
</evidence>
<accession>A0A0D2JDM4</accession>
<protein>
    <submittedName>
        <fullName evidence="1">Asparagine synthetase B</fullName>
    </submittedName>
</protein>
<comment type="caution">
    <text evidence="1">The sequence shown here is derived from an EMBL/GenBank/DDBJ whole genome shotgun (WGS) entry which is preliminary data.</text>
</comment>
<dbReference type="STRING" id="1429043.X474_13015"/>
<reference evidence="1 2" key="1">
    <citation type="submission" date="2013-11" db="EMBL/GenBank/DDBJ databases">
        <title>Metagenomic analysis of a methanogenic consortium involved in long chain n-alkane degradation.</title>
        <authorList>
            <person name="Davidova I.A."/>
            <person name="Callaghan A.V."/>
            <person name="Wawrik B."/>
            <person name="Pruitt S."/>
            <person name="Marks C."/>
            <person name="Duncan K.E."/>
            <person name="Suflita J.M."/>
        </authorList>
    </citation>
    <scope>NUCLEOTIDE SEQUENCE [LARGE SCALE GENOMIC DNA]</scope>
    <source>
        <strain evidence="1 2">SPR</strain>
    </source>
</reference>
<keyword evidence="2" id="KW-1185">Reference proteome</keyword>
<sequence>MPTISIVKGQELEFIGDEYRLKTRVDSAPQDILNFREQQATGGWSKKRSLRKVASIPVEIFSRLPPEIRNDDRELKKWIKAHPEMCTADRMGF</sequence>
<dbReference type="InParanoid" id="A0A0D2JDM4"/>
<gene>
    <name evidence="1" type="ORF">X474_13015</name>
</gene>
<organism evidence="1 2">
    <name type="scientific">Dethiosulfatarculus sandiegensis</name>
    <dbReference type="NCBI Taxonomy" id="1429043"/>
    <lineage>
        <taxon>Bacteria</taxon>
        <taxon>Pseudomonadati</taxon>
        <taxon>Thermodesulfobacteriota</taxon>
        <taxon>Desulfarculia</taxon>
        <taxon>Desulfarculales</taxon>
        <taxon>Desulfarculaceae</taxon>
        <taxon>Dethiosulfatarculus</taxon>
    </lineage>
</organism>
<dbReference type="AlphaFoldDB" id="A0A0D2JDM4"/>
<evidence type="ECO:0000313" key="1">
    <source>
        <dbReference type="EMBL" id="KIX13796.1"/>
    </source>
</evidence>